<dbReference type="GO" id="GO:1902480">
    <property type="term" value="P:protein localization to mitotic spindle"/>
    <property type="evidence" value="ECO:0007669"/>
    <property type="project" value="TreeGrafter"/>
</dbReference>
<sequence length="92" mass="10566">VIAVVMDSFTDNDIFRDLHEACRKRRVPVYILVDDSQLLHFLTMCQNLGILIETEPNMRVRTLTGNNYYTRSGAKIVGKAHEKFLLVDGLKK</sequence>
<evidence type="ECO:0000313" key="4">
    <source>
        <dbReference type="Proteomes" id="UP000228934"/>
    </source>
</evidence>
<evidence type="ECO:0000256" key="1">
    <source>
        <dbReference type="ARBA" id="ARBA00006937"/>
    </source>
</evidence>
<dbReference type="Proteomes" id="UP000228934">
    <property type="component" value="Unassembled WGS sequence"/>
</dbReference>
<accession>A0A2G9R4Q8</accession>
<dbReference type="InterPro" id="IPR050944">
    <property type="entry name" value="FAM83"/>
</dbReference>
<dbReference type="GO" id="GO:0005829">
    <property type="term" value="C:cytosol"/>
    <property type="evidence" value="ECO:0007669"/>
    <property type="project" value="TreeGrafter"/>
</dbReference>
<dbReference type="AlphaFoldDB" id="A0A2G9R4Q8"/>
<dbReference type="Pfam" id="PF07894">
    <property type="entry name" value="SACK1"/>
    <property type="match status" value="1"/>
</dbReference>
<name>A0A2G9R4Q8_AQUCT</name>
<proteinExistence type="inferred from homology"/>
<feature type="non-terminal residue" evidence="3">
    <location>
        <position position="1"/>
    </location>
</feature>
<feature type="domain" description="Scaffolding anchor of CK1" evidence="2">
    <location>
        <begin position="1"/>
        <end position="90"/>
    </location>
</feature>
<comment type="similarity">
    <text evidence="1">Belongs to the FAM83 family.</text>
</comment>
<dbReference type="GO" id="GO:0032006">
    <property type="term" value="P:regulation of TOR signaling"/>
    <property type="evidence" value="ECO:0007669"/>
    <property type="project" value="TreeGrafter"/>
</dbReference>
<organism evidence="3 4">
    <name type="scientific">Aquarana catesbeiana</name>
    <name type="common">American bullfrog</name>
    <name type="synonym">Rana catesbeiana</name>
    <dbReference type="NCBI Taxonomy" id="8400"/>
    <lineage>
        <taxon>Eukaryota</taxon>
        <taxon>Metazoa</taxon>
        <taxon>Chordata</taxon>
        <taxon>Craniata</taxon>
        <taxon>Vertebrata</taxon>
        <taxon>Euteleostomi</taxon>
        <taxon>Amphibia</taxon>
        <taxon>Batrachia</taxon>
        <taxon>Anura</taxon>
        <taxon>Neobatrachia</taxon>
        <taxon>Ranoidea</taxon>
        <taxon>Ranidae</taxon>
        <taxon>Aquarana</taxon>
    </lineage>
</organism>
<dbReference type="EMBL" id="KV974924">
    <property type="protein sequence ID" value="PIO22846.1"/>
    <property type="molecule type" value="Genomic_DNA"/>
</dbReference>
<dbReference type="PANTHER" id="PTHR16181">
    <property type="entry name" value="PROTEIN FAM83A-RELATED"/>
    <property type="match status" value="1"/>
</dbReference>
<dbReference type="GO" id="GO:0097431">
    <property type="term" value="C:mitotic spindle pole"/>
    <property type="evidence" value="ECO:0007669"/>
    <property type="project" value="TreeGrafter"/>
</dbReference>
<dbReference type="SUPFAM" id="SSF56024">
    <property type="entry name" value="Phospholipase D/nuclease"/>
    <property type="match status" value="1"/>
</dbReference>
<dbReference type="PANTHER" id="PTHR16181:SF29">
    <property type="entry name" value="PROTEIN FAM83A-RELATED"/>
    <property type="match status" value="1"/>
</dbReference>
<dbReference type="OrthoDB" id="9882762at2759"/>
<reference evidence="4" key="1">
    <citation type="journal article" date="2017" name="Nat. Commun.">
        <title>The North American bullfrog draft genome provides insight into hormonal regulation of long noncoding RNA.</title>
        <authorList>
            <person name="Hammond S.A."/>
            <person name="Warren R.L."/>
            <person name="Vandervalk B.P."/>
            <person name="Kucuk E."/>
            <person name="Khan H."/>
            <person name="Gibb E.A."/>
            <person name="Pandoh P."/>
            <person name="Kirk H."/>
            <person name="Zhao Y."/>
            <person name="Jones M."/>
            <person name="Mungall A.J."/>
            <person name="Coope R."/>
            <person name="Pleasance S."/>
            <person name="Moore R.A."/>
            <person name="Holt R.A."/>
            <person name="Round J.M."/>
            <person name="Ohora S."/>
            <person name="Walle B.V."/>
            <person name="Veldhoen N."/>
            <person name="Helbing C.C."/>
            <person name="Birol I."/>
        </authorList>
    </citation>
    <scope>NUCLEOTIDE SEQUENCE [LARGE SCALE GENOMIC DNA]</scope>
</reference>
<dbReference type="GO" id="GO:1902808">
    <property type="term" value="P:positive regulation of cell cycle G1/S phase transition"/>
    <property type="evidence" value="ECO:0007669"/>
    <property type="project" value="TreeGrafter"/>
</dbReference>
<evidence type="ECO:0000259" key="2">
    <source>
        <dbReference type="Pfam" id="PF07894"/>
    </source>
</evidence>
<evidence type="ECO:0000313" key="3">
    <source>
        <dbReference type="EMBL" id="PIO22846.1"/>
    </source>
</evidence>
<dbReference type="GO" id="GO:0007165">
    <property type="term" value="P:signal transduction"/>
    <property type="evidence" value="ECO:0007669"/>
    <property type="project" value="TreeGrafter"/>
</dbReference>
<gene>
    <name evidence="3" type="ORF">AB205_0041900</name>
</gene>
<dbReference type="GO" id="GO:0019901">
    <property type="term" value="F:protein kinase binding"/>
    <property type="evidence" value="ECO:0007669"/>
    <property type="project" value="TreeGrafter"/>
</dbReference>
<keyword evidence="4" id="KW-1185">Reference proteome</keyword>
<dbReference type="GO" id="GO:0070372">
    <property type="term" value="P:regulation of ERK1 and ERK2 cascade"/>
    <property type="evidence" value="ECO:0007669"/>
    <property type="project" value="TreeGrafter"/>
</dbReference>
<dbReference type="InterPro" id="IPR012461">
    <property type="entry name" value="SACK1"/>
</dbReference>
<dbReference type="Gene3D" id="3.30.870.10">
    <property type="entry name" value="Endonuclease Chain A"/>
    <property type="match status" value="1"/>
</dbReference>
<protein>
    <recommendedName>
        <fullName evidence="2">Scaffolding anchor of CK1 domain-containing protein</fullName>
    </recommendedName>
</protein>